<dbReference type="PANTHER" id="PTHR11675">
    <property type="entry name" value="N-ACETYLGALACTOSAMINYLTRANSFERASE"/>
    <property type="match status" value="1"/>
</dbReference>
<evidence type="ECO:0000259" key="2">
    <source>
        <dbReference type="Pfam" id="PF00535"/>
    </source>
</evidence>
<dbReference type="Proteomes" id="UP000759131">
    <property type="component" value="Unassembled WGS sequence"/>
</dbReference>
<dbReference type="GO" id="GO:0006493">
    <property type="term" value="P:protein O-linked glycosylation"/>
    <property type="evidence" value="ECO:0007669"/>
    <property type="project" value="TreeGrafter"/>
</dbReference>
<gene>
    <name evidence="3" type="ORF">OSB1V03_LOCUS963</name>
</gene>
<accession>A0A7R9KCW3</accession>
<keyword evidence="4" id="KW-1185">Reference proteome</keyword>
<reference evidence="3" key="1">
    <citation type="submission" date="2020-11" db="EMBL/GenBank/DDBJ databases">
        <authorList>
            <person name="Tran Van P."/>
        </authorList>
    </citation>
    <scope>NUCLEOTIDE SEQUENCE</scope>
</reference>
<dbReference type="AlphaFoldDB" id="A0A7R9KCW3"/>
<dbReference type="InterPro" id="IPR029044">
    <property type="entry name" value="Nucleotide-diphossugar_trans"/>
</dbReference>
<evidence type="ECO:0000256" key="1">
    <source>
        <dbReference type="ARBA" id="ARBA00023157"/>
    </source>
</evidence>
<sequence>QNNPILGNYRSDQLFDWQPKGEPNPSHWPGELGQKCIVPEDTETYNKYFKFHEFNVLASDRIALNRTLRDSRSDSCQSKQYPNQLPDASVIIVFHNEAYSTLLRTLHIYLKQHLKHYVRELSVPIKIIRLGRRSGLIQARILGSSHAVGRVLIFLDSHCECNEGWLEPLLDRIAGDRTRVVCPIIDVIDEHSFRYVTASDMTYGGFNWKFGFRWYTAPDSELIRRNNDRTLPLRTPALSGGLYAIDRQFFEYIGKYDSKMVIWGAENIEISLRIWMCGGSIEIVTCSRVGHVFRNKTPYTLPGGSNYIVWHNTARLAHVWLDDWTHFFFTLYPSARQIDVGSIFALVLVYKCEAQRTRSRSRSRANRNRSDQLCHLKEVDSCLDKLEAMTKGPNPTAIITTPEGIDKICGTVNEVNKCIKAFIKRCGTPLQREVFDFVSEHFQQKIKQFCDSGPIRENFLKNSVCIHDKVLSTSQHKSNCNNNYLSSLEFAINRTEIDDRIDTLCCGHNTWEDCTDSMIGHSCGSEGQKNFKNLIDKAFGGITTMICPRNFFPPTGNICKKSLPPRGFKAKGRLSDNPISKYVTSYFSFLFSNTT</sequence>
<dbReference type="PANTHER" id="PTHR11675:SF101">
    <property type="entry name" value="POLYPEPTIDE N-ACETYLGALACTOSAMINYLTRANSFERASE 5"/>
    <property type="match status" value="1"/>
</dbReference>
<dbReference type="InterPro" id="IPR001173">
    <property type="entry name" value="Glyco_trans_2-like"/>
</dbReference>
<feature type="non-terminal residue" evidence="3">
    <location>
        <position position="1"/>
    </location>
</feature>
<dbReference type="GO" id="GO:0005794">
    <property type="term" value="C:Golgi apparatus"/>
    <property type="evidence" value="ECO:0007669"/>
    <property type="project" value="TreeGrafter"/>
</dbReference>
<dbReference type="Pfam" id="PF00535">
    <property type="entry name" value="Glycos_transf_2"/>
    <property type="match status" value="1"/>
</dbReference>
<feature type="non-terminal residue" evidence="3">
    <location>
        <position position="595"/>
    </location>
</feature>
<feature type="domain" description="Glycosyltransferase 2-like" evidence="2">
    <location>
        <begin position="89"/>
        <end position="248"/>
    </location>
</feature>
<dbReference type="EMBL" id="CAJPIZ010000247">
    <property type="protein sequence ID" value="CAG2100908.1"/>
    <property type="molecule type" value="Genomic_DNA"/>
</dbReference>
<evidence type="ECO:0000313" key="3">
    <source>
        <dbReference type="EMBL" id="CAD7620478.1"/>
    </source>
</evidence>
<dbReference type="GO" id="GO:0004653">
    <property type="term" value="F:polypeptide N-acetylgalactosaminyltransferase activity"/>
    <property type="evidence" value="ECO:0007669"/>
    <property type="project" value="TreeGrafter"/>
</dbReference>
<dbReference type="Gene3D" id="3.90.550.10">
    <property type="entry name" value="Spore Coat Polysaccharide Biosynthesis Protein SpsA, Chain A"/>
    <property type="match status" value="1"/>
</dbReference>
<name>A0A7R9KCW3_9ACAR</name>
<dbReference type="OrthoDB" id="5988548at2759"/>
<proteinExistence type="predicted"/>
<dbReference type="EMBL" id="OC854822">
    <property type="protein sequence ID" value="CAD7620478.1"/>
    <property type="molecule type" value="Genomic_DNA"/>
</dbReference>
<keyword evidence="1" id="KW-1015">Disulfide bond</keyword>
<organism evidence="3">
    <name type="scientific">Medioppia subpectinata</name>
    <dbReference type="NCBI Taxonomy" id="1979941"/>
    <lineage>
        <taxon>Eukaryota</taxon>
        <taxon>Metazoa</taxon>
        <taxon>Ecdysozoa</taxon>
        <taxon>Arthropoda</taxon>
        <taxon>Chelicerata</taxon>
        <taxon>Arachnida</taxon>
        <taxon>Acari</taxon>
        <taxon>Acariformes</taxon>
        <taxon>Sarcoptiformes</taxon>
        <taxon>Oribatida</taxon>
        <taxon>Brachypylina</taxon>
        <taxon>Oppioidea</taxon>
        <taxon>Oppiidae</taxon>
        <taxon>Medioppia</taxon>
    </lineage>
</organism>
<evidence type="ECO:0000313" key="4">
    <source>
        <dbReference type="Proteomes" id="UP000759131"/>
    </source>
</evidence>
<dbReference type="SUPFAM" id="SSF53448">
    <property type="entry name" value="Nucleotide-diphospho-sugar transferases"/>
    <property type="match status" value="1"/>
</dbReference>
<protein>
    <recommendedName>
        <fullName evidence="2">Glycosyltransferase 2-like domain-containing protein</fullName>
    </recommendedName>
</protein>